<evidence type="ECO:0008006" key="3">
    <source>
        <dbReference type="Google" id="ProtNLM"/>
    </source>
</evidence>
<feature type="non-terminal residue" evidence="1">
    <location>
        <position position="1"/>
    </location>
</feature>
<evidence type="ECO:0000313" key="2">
    <source>
        <dbReference type="Proteomes" id="UP001338137"/>
    </source>
</evidence>
<organism evidence="1 2">
    <name type="scientific">Paenibacillus alba</name>
    <dbReference type="NCBI Taxonomy" id="1197127"/>
    <lineage>
        <taxon>Bacteria</taxon>
        <taxon>Bacillati</taxon>
        <taxon>Bacillota</taxon>
        <taxon>Bacilli</taxon>
        <taxon>Bacillales</taxon>
        <taxon>Paenibacillaceae</taxon>
        <taxon>Paenibacillus</taxon>
    </lineage>
</organism>
<accession>A0ABU6G706</accession>
<protein>
    <recommendedName>
        <fullName evidence="3">Extracellular solute-binding protein</fullName>
    </recommendedName>
</protein>
<proteinExistence type="predicted"/>
<dbReference type="EMBL" id="JARLKY010000056">
    <property type="protein sequence ID" value="MEC0229770.1"/>
    <property type="molecule type" value="Genomic_DNA"/>
</dbReference>
<name>A0ABU6G706_9BACL</name>
<sequence>WIDIYNYPQKQKTGELTPEFTDLFVDGKAAMTVESEALLDRLQKTKLDVGIVSFPVDPSLRDATYTLRPNVIFGVNSDSEHKEQAWNVIKFINSEEVAKIKSKSVNNLFTRVNYSKEKYGHSLKPFYSLNYDTRSYGSINVPLNFSRSFNAAVQEEISKIVKGNTSGDRAVKYLQEQAKLFIEQE</sequence>
<keyword evidence="2" id="KW-1185">Reference proteome</keyword>
<dbReference type="SUPFAM" id="SSF53850">
    <property type="entry name" value="Periplasmic binding protein-like II"/>
    <property type="match status" value="1"/>
</dbReference>
<evidence type="ECO:0000313" key="1">
    <source>
        <dbReference type="EMBL" id="MEC0229770.1"/>
    </source>
</evidence>
<reference evidence="1 2" key="1">
    <citation type="submission" date="2023-03" db="EMBL/GenBank/DDBJ databases">
        <title>Bacillus Genome Sequencing.</title>
        <authorList>
            <person name="Dunlap C."/>
        </authorList>
    </citation>
    <scope>NUCLEOTIDE SEQUENCE [LARGE SCALE GENOMIC DNA]</scope>
    <source>
        <strain evidence="1 2">BD-533</strain>
    </source>
</reference>
<comment type="caution">
    <text evidence="1">The sequence shown here is derived from an EMBL/GenBank/DDBJ whole genome shotgun (WGS) entry which is preliminary data.</text>
</comment>
<gene>
    <name evidence="1" type="ORF">P4I72_21815</name>
</gene>
<dbReference type="Gene3D" id="3.40.190.10">
    <property type="entry name" value="Periplasmic binding protein-like II"/>
    <property type="match status" value="1"/>
</dbReference>
<dbReference type="Proteomes" id="UP001338137">
    <property type="component" value="Unassembled WGS sequence"/>
</dbReference>